<feature type="domain" description="HTH dtxR-type" evidence="12">
    <location>
        <begin position="1"/>
        <end position="63"/>
    </location>
</feature>
<dbReference type="SUPFAM" id="SSF46785">
    <property type="entry name" value="Winged helix' DNA-binding domain"/>
    <property type="match status" value="1"/>
</dbReference>
<dbReference type="PROSITE" id="PS50944">
    <property type="entry name" value="HTH_DTXR"/>
    <property type="match status" value="1"/>
</dbReference>
<keyword evidence="4" id="KW-0963">Cytoplasm</keyword>
<dbReference type="GO" id="GO:0046983">
    <property type="term" value="F:protein dimerization activity"/>
    <property type="evidence" value="ECO:0007669"/>
    <property type="project" value="InterPro"/>
</dbReference>
<keyword evidence="6" id="KW-0805">Transcription regulation</keyword>
<comment type="subcellular location">
    <subcellularLocation>
        <location evidence="1">Cytoplasm</location>
    </subcellularLocation>
</comment>
<gene>
    <name evidence="13" type="ORF">RCG21_32725</name>
</gene>
<evidence type="ECO:0000256" key="11">
    <source>
        <dbReference type="ARBA" id="ARBA00032593"/>
    </source>
</evidence>
<protein>
    <recommendedName>
        <fullName evidence="11">Manganese transport regulator</fullName>
    </recommendedName>
</protein>
<proteinExistence type="inferred from homology"/>
<dbReference type="RefSeq" id="WP_308914585.1">
    <property type="nucleotide sequence ID" value="NZ_JAVGVR010000002.1"/>
</dbReference>
<dbReference type="GO" id="GO:0003700">
    <property type="term" value="F:DNA-binding transcription factor activity"/>
    <property type="evidence" value="ECO:0007669"/>
    <property type="project" value="InterPro"/>
</dbReference>
<dbReference type="GO" id="GO:0046914">
    <property type="term" value="F:transition metal ion binding"/>
    <property type="evidence" value="ECO:0007669"/>
    <property type="project" value="InterPro"/>
</dbReference>
<accession>A0AA90TWT9</accession>
<evidence type="ECO:0000256" key="1">
    <source>
        <dbReference type="ARBA" id="ARBA00004496"/>
    </source>
</evidence>
<keyword evidence="9" id="KW-0804">Transcription</keyword>
<dbReference type="AlphaFoldDB" id="A0AA90TWT9"/>
<dbReference type="InterPro" id="IPR022687">
    <property type="entry name" value="HTH_DTXR"/>
</dbReference>
<evidence type="ECO:0000256" key="6">
    <source>
        <dbReference type="ARBA" id="ARBA00023015"/>
    </source>
</evidence>
<dbReference type="InterPro" id="IPR036390">
    <property type="entry name" value="WH_DNA-bd_sf"/>
</dbReference>
<dbReference type="Pfam" id="PF01325">
    <property type="entry name" value="Fe_dep_repress"/>
    <property type="match status" value="1"/>
</dbReference>
<comment type="caution">
    <text evidence="13">The sequence shown here is derived from an EMBL/GenBank/DDBJ whole genome shotgun (WGS) entry which is preliminary data.</text>
</comment>
<dbReference type="Gene3D" id="1.10.10.10">
    <property type="entry name" value="Winged helix-like DNA-binding domain superfamily/Winged helix DNA-binding domain"/>
    <property type="match status" value="1"/>
</dbReference>
<evidence type="ECO:0000259" key="12">
    <source>
        <dbReference type="PROSITE" id="PS50944"/>
    </source>
</evidence>
<dbReference type="Proteomes" id="UP001178888">
    <property type="component" value="Unassembled WGS sequence"/>
</dbReference>
<dbReference type="Gene3D" id="1.10.60.10">
    <property type="entry name" value="Iron dependent repressor, metal binding and dimerisation domain"/>
    <property type="match status" value="1"/>
</dbReference>
<evidence type="ECO:0000256" key="8">
    <source>
        <dbReference type="ARBA" id="ARBA00023159"/>
    </source>
</evidence>
<evidence type="ECO:0000313" key="13">
    <source>
        <dbReference type="EMBL" id="MDQ6600962.1"/>
    </source>
</evidence>
<dbReference type="GO" id="GO:0005737">
    <property type="term" value="C:cytoplasm"/>
    <property type="evidence" value="ECO:0007669"/>
    <property type="project" value="UniProtKB-SubCell"/>
</dbReference>
<dbReference type="PANTHER" id="PTHR33238:SF11">
    <property type="entry name" value="TRANSCRIPTIONAL REGULATOR MNTR"/>
    <property type="match status" value="1"/>
</dbReference>
<comment type="similarity">
    <text evidence="2">Belongs to the DtxR/MntR family.</text>
</comment>
<dbReference type="InterPro" id="IPR001367">
    <property type="entry name" value="Fe_dep_repressor"/>
</dbReference>
<comment type="subunit">
    <text evidence="3">Homodimer.</text>
</comment>
<evidence type="ECO:0000256" key="7">
    <source>
        <dbReference type="ARBA" id="ARBA00023125"/>
    </source>
</evidence>
<dbReference type="InterPro" id="IPR036421">
    <property type="entry name" value="Fe_dep_repressor_sf"/>
</dbReference>
<keyword evidence="8" id="KW-0010">Activator</keyword>
<dbReference type="PANTHER" id="PTHR33238">
    <property type="entry name" value="IRON (METAL) DEPENDENT REPRESSOR, DTXR FAMILY"/>
    <property type="match status" value="1"/>
</dbReference>
<keyword evidence="10" id="KW-0464">Manganese</keyword>
<keyword evidence="5" id="KW-0678">Repressor</keyword>
<reference evidence="13" key="1">
    <citation type="submission" date="2023-08" db="EMBL/GenBank/DDBJ databases">
        <title>Nitrogen cycling bacteria in agricultural field soils.</title>
        <authorList>
            <person name="Jang J."/>
        </authorList>
    </citation>
    <scope>NUCLEOTIDE SEQUENCE</scope>
    <source>
        <strain evidence="13">PS3-36</strain>
    </source>
</reference>
<dbReference type="SMART" id="SM00529">
    <property type="entry name" value="HTH_DTXR"/>
    <property type="match status" value="1"/>
</dbReference>
<sequence>MVTAVAKQYLKNMYIIVNPTNQVIPSQLANTLSVNPSNVSKMTRKLAKHGWIEYEHYGKMYLTKKGKQLGQTLVKNHEVLEQFLKMIGVEDAYIVKELYEIEFHISPYLIKQIEILNQYFSQDELRLQSFYQFRNNTIPPLL</sequence>
<evidence type="ECO:0000256" key="2">
    <source>
        <dbReference type="ARBA" id="ARBA00007871"/>
    </source>
</evidence>
<keyword evidence="7" id="KW-0238">DNA-binding</keyword>
<dbReference type="Pfam" id="PF02742">
    <property type="entry name" value="Fe_dep_repr_C"/>
    <property type="match status" value="1"/>
</dbReference>
<evidence type="ECO:0000256" key="9">
    <source>
        <dbReference type="ARBA" id="ARBA00023163"/>
    </source>
</evidence>
<dbReference type="InterPro" id="IPR022689">
    <property type="entry name" value="Iron_dep_repressor"/>
</dbReference>
<dbReference type="EMBL" id="JAVGVR010000002">
    <property type="protein sequence ID" value="MDQ6600962.1"/>
    <property type="molecule type" value="Genomic_DNA"/>
</dbReference>
<evidence type="ECO:0000256" key="3">
    <source>
        <dbReference type="ARBA" id="ARBA00011738"/>
    </source>
</evidence>
<evidence type="ECO:0000256" key="4">
    <source>
        <dbReference type="ARBA" id="ARBA00022490"/>
    </source>
</evidence>
<keyword evidence="14" id="KW-1185">Reference proteome</keyword>
<organism evidence="13 14">
    <name type="scientific">Bacillus salipaludis</name>
    <dbReference type="NCBI Taxonomy" id="2547811"/>
    <lineage>
        <taxon>Bacteria</taxon>
        <taxon>Bacillati</taxon>
        <taxon>Bacillota</taxon>
        <taxon>Bacilli</taxon>
        <taxon>Bacillales</taxon>
        <taxon>Bacillaceae</taxon>
        <taxon>Bacillus</taxon>
    </lineage>
</organism>
<dbReference type="InterPro" id="IPR036388">
    <property type="entry name" value="WH-like_DNA-bd_sf"/>
</dbReference>
<dbReference type="GO" id="GO:0003677">
    <property type="term" value="F:DNA binding"/>
    <property type="evidence" value="ECO:0007669"/>
    <property type="project" value="UniProtKB-KW"/>
</dbReference>
<dbReference type="InterPro" id="IPR050536">
    <property type="entry name" value="DtxR_MntR_Metal-Reg"/>
</dbReference>
<evidence type="ECO:0000313" key="14">
    <source>
        <dbReference type="Proteomes" id="UP001178888"/>
    </source>
</evidence>
<evidence type="ECO:0000256" key="5">
    <source>
        <dbReference type="ARBA" id="ARBA00022491"/>
    </source>
</evidence>
<name>A0AA90TWT9_9BACI</name>
<evidence type="ECO:0000256" key="10">
    <source>
        <dbReference type="ARBA" id="ARBA00023211"/>
    </source>
</evidence>